<accession>A0A1B7NLL6</accession>
<organism evidence="1 2">
    <name type="scientific">Emergomyces africanus</name>
    <dbReference type="NCBI Taxonomy" id="1955775"/>
    <lineage>
        <taxon>Eukaryota</taxon>
        <taxon>Fungi</taxon>
        <taxon>Dikarya</taxon>
        <taxon>Ascomycota</taxon>
        <taxon>Pezizomycotina</taxon>
        <taxon>Eurotiomycetes</taxon>
        <taxon>Eurotiomycetidae</taxon>
        <taxon>Onygenales</taxon>
        <taxon>Ajellomycetaceae</taxon>
        <taxon>Emergomyces</taxon>
    </lineage>
</organism>
<dbReference type="Proteomes" id="UP000091918">
    <property type="component" value="Unassembled WGS sequence"/>
</dbReference>
<reference evidence="1 2" key="1">
    <citation type="submission" date="2015-07" db="EMBL/GenBank/DDBJ databases">
        <title>Emmonsia species relationships and genome sequence.</title>
        <authorList>
            <person name="Cuomo C.A."/>
            <person name="Schwartz I.S."/>
            <person name="Kenyon C."/>
            <person name="de Hoog G.S."/>
            <person name="Govender N.P."/>
            <person name="Botha A."/>
            <person name="Moreno L."/>
            <person name="de Vries M."/>
            <person name="Munoz J.F."/>
            <person name="Stielow J.B."/>
        </authorList>
    </citation>
    <scope>NUCLEOTIDE SEQUENCE [LARGE SCALE GENOMIC DNA]</scope>
    <source>
        <strain evidence="1 2">CBS 136260</strain>
    </source>
</reference>
<gene>
    <name evidence="1" type="ORF">ACJ72_08031</name>
</gene>
<dbReference type="AlphaFoldDB" id="A0A1B7NLL6"/>
<name>A0A1B7NLL6_9EURO</name>
<dbReference type="EMBL" id="LGUA01002195">
    <property type="protein sequence ID" value="OAX77668.1"/>
    <property type="molecule type" value="Genomic_DNA"/>
</dbReference>
<keyword evidence="2" id="KW-1185">Reference proteome</keyword>
<comment type="caution">
    <text evidence="1">The sequence shown here is derived from an EMBL/GenBank/DDBJ whole genome shotgun (WGS) entry which is preliminary data.</text>
</comment>
<dbReference type="STRING" id="1658172.A0A1B7NLL6"/>
<evidence type="ECO:0000313" key="1">
    <source>
        <dbReference type="EMBL" id="OAX77668.1"/>
    </source>
</evidence>
<sequence length="54" mass="5655">MEGVLTGVVDAAVVCWASEVGSSRREARYCREAGWLFGGVRTGGGEGEGEGDYD</sequence>
<evidence type="ECO:0000313" key="2">
    <source>
        <dbReference type="Proteomes" id="UP000091918"/>
    </source>
</evidence>
<protein>
    <submittedName>
        <fullName evidence="1">Uncharacterized protein</fullName>
    </submittedName>
</protein>
<feature type="non-terminal residue" evidence="1">
    <location>
        <position position="54"/>
    </location>
</feature>
<proteinExistence type="predicted"/>
<dbReference type="OrthoDB" id="420519at2759"/>